<name>A0ABR2EBR7_9ROSI</name>
<dbReference type="InterPro" id="IPR044730">
    <property type="entry name" value="RNase_H-like_dom_plant"/>
</dbReference>
<comment type="caution">
    <text evidence="2">The sequence shown here is derived from an EMBL/GenBank/DDBJ whole genome shotgun (WGS) entry which is preliminary data.</text>
</comment>
<dbReference type="PANTHER" id="PTHR47723">
    <property type="entry name" value="OS05G0353850 PROTEIN"/>
    <property type="match status" value="1"/>
</dbReference>
<evidence type="ECO:0000259" key="1">
    <source>
        <dbReference type="Pfam" id="PF13456"/>
    </source>
</evidence>
<gene>
    <name evidence="2" type="ORF">V6N12_002664</name>
</gene>
<dbReference type="InterPro" id="IPR053151">
    <property type="entry name" value="RNase_H-like"/>
</dbReference>
<organism evidence="2 3">
    <name type="scientific">Hibiscus sabdariffa</name>
    <name type="common">roselle</name>
    <dbReference type="NCBI Taxonomy" id="183260"/>
    <lineage>
        <taxon>Eukaryota</taxon>
        <taxon>Viridiplantae</taxon>
        <taxon>Streptophyta</taxon>
        <taxon>Embryophyta</taxon>
        <taxon>Tracheophyta</taxon>
        <taxon>Spermatophyta</taxon>
        <taxon>Magnoliopsida</taxon>
        <taxon>eudicotyledons</taxon>
        <taxon>Gunneridae</taxon>
        <taxon>Pentapetalae</taxon>
        <taxon>rosids</taxon>
        <taxon>malvids</taxon>
        <taxon>Malvales</taxon>
        <taxon>Malvaceae</taxon>
        <taxon>Malvoideae</taxon>
        <taxon>Hibiscus</taxon>
    </lineage>
</organism>
<keyword evidence="3" id="KW-1185">Reference proteome</keyword>
<dbReference type="Proteomes" id="UP001472677">
    <property type="component" value="Unassembled WGS sequence"/>
</dbReference>
<protein>
    <recommendedName>
        <fullName evidence="1">RNase H type-1 domain-containing protein</fullName>
    </recommendedName>
</protein>
<proteinExistence type="predicted"/>
<dbReference type="Gene3D" id="3.30.420.10">
    <property type="entry name" value="Ribonuclease H-like superfamily/Ribonuclease H"/>
    <property type="match status" value="1"/>
</dbReference>
<accession>A0ABR2EBR7</accession>
<dbReference type="InterPro" id="IPR012337">
    <property type="entry name" value="RNaseH-like_sf"/>
</dbReference>
<dbReference type="PANTHER" id="PTHR47723:SF13">
    <property type="entry name" value="PUTATIVE-RELATED"/>
    <property type="match status" value="1"/>
</dbReference>
<dbReference type="InterPro" id="IPR036397">
    <property type="entry name" value="RNaseH_sf"/>
</dbReference>
<sequence>MMTNLERFRRSLSHDSSCSICGSSPESITHVLRDCTNASLVWAKHVCNSHAAKPPSFTSLATSSATASCCKWQPSPAAWITLKTDGAVSSSGHGVVGGLLRNADGSWAGFSRAIGMTNALQAELWAIHDGLVFAWSLGINQIQLQSDNLLVVNLLKSQDAVSSSFSLVRATAALLHRAWLVNILWIPREGII</sequence>
<dbReference type="InterPro" id="IPR002156">
    <property type="entry name" value="RNaseH_domain"/>
</dbReference>
<reference evidence="2 3" key="1">
    <citation type="journal article" date="2024" name="G3 (Bethesda)">
        <title>Genome assembly of Hibiscus sabdariffa L. provides insights into metabolisms of medicinal natural products.</title>
        <authorList>
            <person name="Kim T."/>
        </authorList>
    </citation>
    <scope>NUCLEOTIDE SEQUENCE [LARGE SCALE GENOMIC DNA]</scope>
    <source>
        <strain evidence="2">TK-2024</strain>
        <tissue evidence="2">Old leaves</tissue>
    </source>
</reference>
<dbReference type="CDD" id="cd06222">
    <property type="entry name" value="RNase_H_like"/>
    <property type="match status" value="1"/>
</dbReference>
<evidence type="ECO:0000313" key="3">
    <source>
        <dbReference type="Proteomes" id="UP001472677"/>
    </source>
</evidence>
<evidence type="ECO:0000313" key="2">
    <source>
        <dbReference type="EMBL" id="KAK8556254.1"/>
    </source>
</evidence>
<dbReference type="EMBL" id="JBBPBM010000017">
    <property type="protein sequence ID" value="KAK8556254.1"/>
    <property type="molecule type" value="Genomic_DNA"/>
</dbReference>
<dbReference type="SUPFAM" id="SSF53098">
    <property type="entry name" value="Ribonuclease H-like"/>
    <property type="match status" value="1"/>
</dbReference>
<feature type="domain" description="RNase H type-1" evidence="1">
    <location>
        <begin position="84"/>
        <end position="190"/>
    </location>
</feature>
<dbReference type="Pfam" id="PF13456">
    <property type="entry name" value="RVT_3"/>
    <property type="match status" value="1"/>
</dbReference>